<comment type="caution">
    <text evidence="1">The sequence shown here is derived from an EMBL/GenBank/DDBJ whole genome shotgun (WGS) entry which is preliminary data.</text>
</comment>
<dbReference type="PANTHER" id="PTHR21446:SF12">
    <property type="entry name" value="POTASSIUM CHANNEL TETRAMERIZATION DOMAIN CONTAINING 1"/>
    <property type="match status" value="1"/>
</dbReference>
<name>A0A8S3SSP8_MYTED</name>
<dbReference type="EMBL" id="CAJPWZ010001753">
    <property type="protein sequence ID" value="CAG2222517.1"/>
    <property type="molecule type" value="Genomic_DNA"/>
</dbReference>
<evidence type="ECO:0000313" key="2">
    <source>
        <dbReference type="Proteomes" id="UP000683360"/>
    </source>
</evidence>
<dbReference type="Proteomes" id="UP000683360">
    <property type="component" value="Unassembled WGS sequence"/>
</dbReference>
<dbReference type="PANTHER" id="PTHR21446">
    <property type="entry name" value="DUF3504 DOMAIN-CONTAINING PROTEIN"/>
    <property type="match status" value="1"/>
</dbReference>
<evidence type="ECO:0000313" key="1">
    <source>
        <dbReference type="EMBL" id="CAG2222517.1"/>
    </source>
</evidence>
<keyword evidence="2" id="KW-1185">Reference proteome</keyword>
<dbReference type="AlphaFoldDB" id="A0A8S3SSP8"/>
<proteinExistence type="predicted"/>
<accession>A0A8S3SSP8</accession>
<organism evidence="1 2">
    <name type="scientific">Mytilus edulis</name>
    <name type="common">Blue mussel</name>
    <dbReference type="NCBI Taxonomy" id="6550"/>
    <lineage>
        <taxon>Eukaryota</taxon>
        <taxon>Metazoa</taxon>
        <taxon>Spiralia</taxon>
        <taxon>Lophotrochozoa</taxon>
        <taxon>Mollusca</taxon>
        <taxon>Bivalvia</taxon>
        <taxon>Autobranchia</taxon>
        <taxon>Pteriomorphia</taxon>
        <taxon>Mytilida</taxon>
        <taxon>Mytiloidea</taxon>
        <taxon>Mytilidae</taxon>
        <taxon>Mytilinae</taxon>
        <taxon>Mytilus</taxon>
    </lineage>
</organism>
<sequence length="332" mass="38391">MEDETEYIYDSEEIELLGQLIMPDFQLRSDVLVDMETGASQSDEELAEAIHAIEETESHEILQSPETTADDVHVSEPAVEMEQEIPSRFAKLDDDALEKIIGETESASTKRQTKYGEWLTETKQDSNFEQFPTEQLDQILRNFYAEVRNTDGQLYAKSTFVGIRASINRYLRGPPHNKSFSLLEDKQDFHKSNQMFTAMIKRNCKGKALIKFMNYGKGKRYPFRDKPLVSLDDSPDYDSENDYELNKPEARRRGKSALLLLEEELRNDLIWKQEHPKAMRNSMEAIQAIEETESNEILQSPETTADDVHVSEPAVEMEQEIPSRFANWTMMR</sequence>
<reference evidence="1" key="1">
    <citation type="submission" date="2021-03" db="EMBL/GenBank/DDBJ databases">
        <authorList>
            <person name="Bekaert M."/>
        </authorList>
    </citation>
    <scope>NUCLEOTIDE SEQUENCE</scope>
</reference>
<dbReference type="OrthoDB" id="6128794at2759"/>
<dbReference type="InterPro" id="IPR052787">
    <property type="entry name" value="MAVS"/>
</dbReference>
<gene>
    <name evidence="1" type="ORF">MEDL_35871</name>
</gene>
<protein>
    <submittedName>
        <fullName evidence="1">KCTD1_15</fullName>
    </submittedName>
</protein>